<dbReference type="InterPro" id="IPR019052">
    <property type="entry name" value="DUF2383"/>
</dbReference>
<dbReference type="InterPro" id="IPR011971">
    <property type="entry name" value="CHP02284"/>
</dbReference>
<dbReference type="InterPro" id="IPR016920">
    <property type="entry name" value="UCP029477"/>
</dbReference>
<evidence type="ECO:0000259" key="1">
    <source>
        <dbReference type="Pfam" id="PF09537"/>
    </source>
</evidence>
<accession>A0A3D8VE85</accession>
<keyword evidence="3" id="KW-1185">Reference proteome</keyword>
<organism evidence="2 3">
    <name type="scientific">Lysobacter soli</name>
    <dbReference type="NCBI Taxonomy" id="453783"/>
    <lineage>
        <taxon>Bacteria</taxon>
        <taxon>Pseudomonadati</taxon>
        <taxon>Pseudomonadota</taxon>
        <taxon>Gammaproteobacteria</taxon>
        <taxon>Lysobacterales</taxon>
        <taxon>Lysobacteraceae</taxon>
        <taxon>Lysobacter</taxon>
    </lineage>
</organism>
<protein>
    <submittedName>
        <fullName evidence="2">PA2169 family four-helix-bundle protein</fullName>
    </submittedName>
</protein>
<evidence type="ECO:0000313" key="2">
    <source>
        <dbReference type="EMBL" id="RDY67722.1"/>
    </source>
</evidence>
<evidence type="ECO:0000313" key="3">
    <source>
        <dbReference type="Proteomes" id="UP000256829"/>
    </source>
</evidence>
<dbReference type="RefSeq" id="WP_115841845.1">
    <property type="nucleotide sequence ID" value="NZ_CP183976.1"/>
</dbReference>
<dbReference type="PIRSF" id="PIRSF029477">
    <property type="entry name" value="UCP029477"/>
    <property type="match status" value="1"/>
</dbReference>
<dbReference type="AlphaFoldDB" id="A0A3D8VE85"/>
<dbReference type="Pfam" id="PF09537">
    <property type="entry name" value="DUF2383"/>
    <property type="match status" value="1"/>
</dbReference>
<dbReference type="Gene3D" id="1.20.1260.10">
    <property type="match status" value="1"/>
</dbReference>
<dbReference type="InterPro" id="IPR012347">
    <property type="entry name" value="Ferritin-like"/>
</dbReference>
<comment type="caution">
    <text evidence="2">The sequence shown here is derived from an EMBL/GenBank/DDBJ whole genome shotgun (WGS) entry which is preliminary data.</text>
</comment>
<gene>
    <name evidence="2" type="ORF">DX912_07305</name>
</gene>
<proteinExistence type="predicted"/>
<reference evidence="2 3" key="1">
    <citation type="submission" date="2018-08" db="EMBL/GenBank/DDBJ databases">
        <title>Lysobacter soli KCTC 22011, whole genome shotgun sequence.</title>
        <authorList>
            <person name="Zhang X."/>
            <person name="Feng G."/>
            <person name="Zhu H."/>
        </authorList>
    </citation>
    <scope>NUCLEOTIDE SEQUENCE [LARGE SCALE GENOMIC DNA]</scope>
    <source>
        <strain evidence="2 3">KCTC 22011</strain>
    </source>
</reference>
<dbReference type="NCBIfam" id="TIGR02284">
    <property type="entry name" value="PA2169 family four-helix-bundle protein"/>
    <property type="match status" value="1"/>
</dbReference>
<feature type="domain" description="DUF2383" evidence="1">
    <location>
        <begin position="8"/>
        <end position="115"/>
    </location>
</feature>
<dbReference type="EMBL" id="QTJR01000004">
    <property type="protein sequence ID" value="RDY67722.1"/>
    <property type="molecule type" value="Genomic_DNA"/>
</dbReference>
<name>A0A3D8VE85_9GAMM</name>
<sequence>MANIEHELHVVNSLIETTIDSVDGYREAASDAQNPTLRTLFERRASERQAAVAALQAYVVSQGGKPEDDGTVLAGAHRVFVDLRAALTKGDEAVVKEVERGEDHIKHKYEEALKDLELSPAARDAIDKAYASVKQGHDEMSRLKHGFEALG</sequence>
<dbReference type="Proteomes" id="UP000256829">
    <property type="component" value="Unassembled WGS sequence"/>
</dbReference>